<dbReference type="InterPro" id="IPR013128">
    <property type="entry name" value="Peptidase_C1A"/>
</dbReference>
<accession>A0AAV3Q9B9</accession>
<dbReference type="PROSITE" id="PS00639">
    <property type="entry name" value="THIOL_PROTEASE_HIS"/>
    <property type="match status" value="1"/>
</dbReference>
<dbReference type="InterPro" id="IPR000668">
    <property type="entry name" value="Peptidase_C1A_C"/>
</dbReference>
<dbReference type="GO" id="GO:0008234">
    <property type="term" value="F:cysteine-type peptidase activity"/>
    <property type="evidence" value="ECO:0007669"/>
    <property type="project" value="InterPro"/>
</dbReference>
<protein>
    <recommendedName>
        <fullName evidence="2">Peptidase C1A papain C-terminal domain-containing protein</fullName>
    </recommendedName>
</protein>
<sequence length="273" mass="30991">MSIPYHSINLTSNTHNELNLQLHPLKQTQLKLLQFSSKMVDSNNYRFSWKRAGILPRVGMQGKCSCCVMFACTSLFSSICAKNTNGQTILFSKQQIIDCLPKQFPIGKGDSQGCYDTSFSEVLSYVKDYGLCREYEYPYQGKRRSSPYSDAYIEKNKCLTLGEYEIGLESYPEQRILATIDRNPIMGVIPIFQTLQDFSGNGIYMGRAGIEEQKGCHAVLITGYGVENGIKYYEIQNSWGIDWGDRGFARVSRSLFRDLTAVYDIHCKDGWKG</sequence>
<comment type="caution">
    <text evidence="3">The sequence shown here is derived from an EMBL/GenBank/DDBJ whole genome shotgun (WGS) entry which is preliminary data.</text>
</comment>
<dbReference type="Gene3D" id="3.90.70.10">
    <property type="entry name" value="Cysteine proteinases"/>
    <property type="match status" value="1"/>
</dbReference>
<evidence type="ECO:0000313" key="3">
    <source>
        <dbReference type="EMBL" id="GAA0159063.1"/>
    </source>
</evidence>
<dbReference type="PANTHER" id="PTHR12411">
    <property type="entry name" value="CYSTEINE PROTEASE FAMILY C1-RELATED"/>
    <property type="match status" value="1"/>
</dbReference>
<organism evidence="3 4">
    <name type="scientific">Lithospermum erythrorhizon</name>
    <name type="common">Purple gromwell</name>
    <name type="synonym">Lithospermum officinale var. erythrorhizon</name>
    <dbReference type="NCBI Taxonomy" id="34254"/>
    <lineage>
        <taxon>Eukaryota</taxon>
        <taxon>Viridiplantae</taxon>
        <taxon>Streptophyta</taxon>
        <taxon>Embryophyta</taxon>
        <taxon>Tracheophyta</taxon>
        <taxon>Spermatophyta</taxon>
        <taxon>Magnoliopsida</taxon>
        <taxon>eudicotyledons</taxon>
        <taxon>Gunneridae</taxon>
        <taxon>Pentapetalae</taxon>
        <taxon>asterids</taxon>
        <taxon>lamiids</taxon>
        <taxon>Boraginales</taxon>
        <taxon>Boraginaceae</taxon>
        <taxon>Boraginoideae</taxon>
        <taxon>Lithospermeae</taxon>
        <taxon>Lithospermum</taxon>
    </lineage>
</organism>
<dbReference type="Pfam" id="PF00112">
    <property type="entry name" value="Peptidase_C1"/>
    <property type="match status" value="1"/>
</dbReference>
<feature type="domain" description="Peptidase C1A papain C-terminal" evidence="2">
    <location>
        <begin position="39"/>
        <end position="265"/>
    </location>
</feature>
<dbReference type="SUPFAM" id="SSF54001">
    <property type="entry name" value="Cysteine proteinases"/>
    <property type="match status" value="1"/>
</dbReference>
<evidence type="ECO:0000256" key="1">
    <source>
        <dbReference type="ARBA" id="ARBA00008455"/>
    </source>
</evidence>
<dbReference type="Proteomes" id="UP001454036">
    <property type="component" value="Unassembled WGS sequence"/>
</dbReference>
<dbReference type="InterPro" id="IPR038765">
    <property type="entry name" value="Papain-like_cys_pep_sf"/>
</dbReference>
<comment type="similarity">
    <text evidence="1">Belongs to the peptidase C1 family.</text>
</comment>
<dbReference type="AlphaFoldDB" id="A0AAV3Q9B9"/>
<keyword evidence="4" id="KW-1185">Reference proteome</keyword>
<dbReference type="InterPro" id="IPR025660">
    <property type="entry name" value="Pept_his_AS"/>
</dbReference>
<evidence type="ECO:0000313" key="4">
    <source>
        <dbReference type="Proteomes" id="UP001454036"/>
    </source>
</evidence>
<reference evidence="3 4" key="1">
    <citation type="submission" date="2024-01" db="EMBL/GenBank/DDBJ databases">
        <title>The complete chloroplast genome sequence of Lithospermum erythrorhizon: insights into the phylogenetic relationship among Boraginaceae species and the maternal lineages of purple gromwells.</title>
        <authorList>
            <person name="Okada T."/>
            <person name="Watanabe K."/>
        </authorList>
    </citation>
    <scope>NUCLEOTIDE SEQUENCE [LARGE SCALE GENOMIC DNA]</scope>
</reference>
<gene>
    <name evidence="3" type="ORF">LIER_15935</name>
</gene>
<dbReference type="EMBL" id="BAABME010003513">
    <property type="protein sequence ID" value="GAA0159063.1"/>
    <property type="molecule type" value="Genomic_DNA"/>
</dbReference>
<dbReference type="SMART" id="SM00645">
    <property type="entry name" value="Pept_C1"/>
    <property type="match status" value="1"/>
</dbReference>
<proteinExistence type="inferred from homology"/>
<evidence type="ECO:0000259" key="2">
    <source>
        <dbReference type="SMART" id="SM00645"/>
    </source>
</evidence>
<dbReference type="GO" id="GO:0006508">
    <property type="term" value="P:proteolysis"/>
    <property type="evidence" value="ECO:0007669"/>
    <property type="project" value="InterPro"/>
</dbReference>
<name>A0AAV3Q9B9_LITER</name>